<keyword evidence="2" id="KW-1185">Reference proteome</keyword>
<sequence length="195" mass="21906">MHTGRYQSVPNACDVLSNKLFQEITQGKDSGVVEADYYEQEYFDRFENDKGEVGHFYSNKQECRRVSPEWFGQKRRNGKALKVDLTTYREAGMAAKDAKDCNPISPSRNITGDAVMAEEKIGDFAACSFRVVNSPTISFVAGRTQVTLTGYGDWAPDSPEEYVRAFTPIAQRVVNEVHEAIEQGTRSRVPTVHPQ</sequence>
<proteinExistence type="predicted"/>
<dbReference type="Proteomes" id="UP000649573">
    <property type="component" value="Unassembled WGS sequence"/>
</dbReference>
<evidence type="ECO:0000313" key="1">
    <source>
        <dbReference type="EMBL" id="GGU18852.1"/>
    </source>
</evidence>
<protein>
    <submittedName>
        <fullName evidence="1">Uncharacterized protein</fullName>
    </submittedName>
</protein>
<accession>A0ABQ2UE24</accession>
<evidence type="ECO:0000313" key="2">
    <source>
        <dbReference type="Proteomes" id="UP000649573"/>
    </source>
</evidence>
<comment type="caution">
    <text evidence="1">The sequence shown here is derived from an EMBL/GenBank/DDBJ whole genome shotgun (WGS) entry which is preliminary data.</text>
</comment>
<name>A0ABQ2UE24_9PSEU</name>
<dbReference type="EMBL" id="BMRE01000002">
    <property type="protein sequence ID" value="GGU18852.1"/>
    <property type="molecule type" value="Genomic_DNA"/>
</dbReference>
<gene>
    <name evidence="1" type="ORF">GCM10010178_08450</name>
</gene>
<dbReference type="RefSeq" id="WP_189252231.1">
    <property type="nucleotide sequence ID" value="NZ_BMRE01000002.1"/>
</dbReference>
<organism evidence="1 2">
    <name type="scientific">Lentzea flava</name>
    <dbReference type="NCBI Taxonomy" id="103732"/>
    <lineage>
        <taxon>Bacteria</taxon>
        <taxon>Bacillati</taxon>
        <taxon>Actinomycetota</taxon>
        <taxon>Actinomycetes</taxon>
        <taxon>Pseudonocardiales</taxon>
        <taxon>Pseudonocardiaceae</taxon>
        <taxon>Lentzea</taxon>
    </lineage>
</organism>
<reference evidence="2" key="1">
    <citation type="journal article" date="2019" name="Int. J. Syst. Evol. Microbiol.">
        <title>The Global Catalogue of Microorganisms (GCM) 10K type strain sequencing project: providing services to taxonomists for standard genome sequencing and annotation.</title>
        <authorList>
            <consortium name="The Broad Institute Genomics Platform"/>
            <consortium name="The Broad Institute Genome Sequencing Center for Infectious Disease"/>
            <person name="Wu L."/>
            <person name="Ma J."/>
        </authorList>
    </citation>
    <scope>NUCLEOTIDE SEQUENCE [LARGE SCALE GENOMIC DNA]</scope>
    <source>
        <strain evidence="2">JCM 3296</strain>
    </source>
</reference>